<evidence type="ECO:0000313" key="4">
    <source>
        <dbReference type="EMBL" id="KAK8838680.1"/>
    </source>
</evidence>
<dbReference type="SMART" id="SM00248">
    <property type="entry name" value="ANK"/>
    <property type="match status" value="9"/>
</dbReference>
<proteinExistence type="predicted"/>
<evidence type="ECO:0000256" key="1">
    <source>
        <dbReference type="ARBA" id="ARBA00022737"/>
    </source>
</evidence>
<protein>
    <recommendedName>
        <fullName evidence="6">DUF3447 domain-containing protein</fullName>
    </recommendedName>
</protein>
<comment type="caution">
    <text evidence="4">The sequence shown here is derived from an EMBL/GenBank/DDBJ whole genome shotgun (WGS) entry which is preliminary data.</text>
</comment>
<sequence>MSIPSYSKLFFSEPSTHRLANSSSNSLYLLTNFSNFFKNVPQDFIITTRSGSSNFNTDFLAETSITIWKFIKENHHEYKFHLDIEDPRNVLGKFEQLYQGQQVIFEPEDFQASYEITEKLSIFCCPNYLKPAKFEDLDDSSFDTNDSYDLNSGVIINGLSQFLKNSKFQTFTIITNKNKYKCNIFGVYCSNTIRNQIQKDPTKKEYVYNFEDENNEFQLICKLFNFEKIEITNENVEILKVMLTDLQIQDLFEPIKKYEKVARIIDDQQAKIDSINELFEWLYSIKEKTVKTVANLIIQSSWIQTEGSVQELAAFFIEVVHTDNILSTYLVELLIELNEQSVNNEHLKILLPFVIIKIIEFYDRKNISSFIYKLYKKGYITVNQITKKLWHYCFDNIDVNNWLSPILIKNDIDNYFKNNLQSEINSITIGCIKSYFPDKIDIYEQILDAGEPNDWILKSLRNDDIDEFQSIIAKKEQKNNFKIERNPFDDLPFYYNLKNINYAAAFGSLKCFKYLLMNHYEIDENTFKFAIFGGNVEIIKIVDQRNKENKSEYDYYDELVYLIKKHRNDIFDWVLEKGHKNNSKKQIYKLIKISAKHGNAHSLTELIYKGIDNNNNNIDDEDEEDLFKEIVEKCASNGFYKLIKILLKIVKEKGLDIKFSFFAHINFGSLPIFKLLLDKSQINKSLRTAIQHNYKSIAKYCLEELIEDIDIDDEFVSFCLEDSLENADCEFFEYLIEKFKEIYPDYCVEYDQLLPEDCRHINFDCVKLITNIILNENQKYDFTNAFQIAAEKGSNEICQFFIDKKVKIKYLHSKSYGLLNERIFSFIHNKMKPEDKKRMLKSLEQAILNKNVKLIEYLFQQNAICFNALNLAVKTNDFSFVKVILKYYRCNGNANFLINCLESKGTALTLAVRNNNIKIIKLLLTIPEINPSLCNLNDKKEIECPLLIAIRENNLEIIDCILDFYGDEIQYEKQQLELIMKEIFEIYTKYRNKSKYLNVINRILDIKYIDPNYLYCYTRRYYYDDYNESEYEYQDYDDDDDDDEYYENNHIKFCETFLIKACRNNDIQIVKKLLNFNNIDVNKYSLTTGDSPLLVAIKNGNVKIINLLLDHPNIDINHKNFDNKVAILLAFENKNLMSVVKSLLKLYNIDLYEFKSILKGNSHEEISKFLLPIQNAKPRDKQGVIHEKNLLLILLLILILICLTYF</sequence>
<gene>
    <name evidence="4" type="ORF">M9Y10_032718</name>
</gene>
<keyword evidence="2 3" id="KW-0040">ANK repeat</keyword>
<dbReference type="PROSITE" id="PS50297">
    <property type="entry name" value="ANK_REP_REGION"/>
    <property type="match status" value="1"/>
</dbReference>
<dbReference type="InterPro" id="IPR036770">
    <property type="entry name" value="Ankyrin_rpt-contain_sf"/>
</dbReference>
<dbReference type="Gene3D" id="1.25.40.20">
    <property type="entry name" value="Ankyrin repeat-containing domain"/>
    <property type="match status" value="3"/>
</dbReference>
<keyword evidence="1" id="KW-0677">Repeat</keyword>
<evidence type="ECO:0008006" key="6">
    <source>
        <dbReference type="Google" id="ProtNLM"/>
    </source>
</evidence>
<organism evidence="4 5">
    <name type="scientific">Tritrichomonas musculus</name>
    <dbReference type="NCBI Taxonomy" id="1915356"/>
    <lineage>
        <taxon>Eukaryota</taxon>
        <taxon>Metamonada</taxon>
        <taxon>Parabasalia</taxon>
        <taxon>Tritrichomonadida</taxon>
        <taxon>Tritrichomonadidae</taxon>
        <taxon>Tritrichomonas</taxon>
    </lineage>
</organism>
<dbReference type="Proteomes" id="UP001470230">
    <property type="component" value="Unassembled WGS sequence"/>
</dbReference>
<keyword evidence="5" id="KW-1185">Reference proteome</keyword>
<dbReference type="InterPro" id="IPR002110">
    <property type="entry name" value="Ankyrin_rpt"/>
</dbReference>
<feature type="repeat" description="ANK" evidence="3">
    <location>
        <begin position="1088"/>
        <end position="1111"/>
    </location>
</feature>
<evidence type="ECO:0000313" key="5">
    <source>
        <dbReference type="Proteomes" id="UP001470230"/>
    </source>
</evidence>
<accession>A0ABR2GXM8</accession>
<dbReference type="PROSITE" id="PS50088">
    <property type="entry name" value="ANK_REPEAT"/>
    <property type="match status" value="1"/>
</dbReference>
<dbReference type="PANTHER" id="PTHR24198:SF165">
    <property type="entry name" value="ANKYRIN REPEAT-CONTAINING PROTEIN-RELATED"/>
    <property type="match status" value="1"/>
</dbReference>
<dbReference type="SUPFAM" id="SSF48403">
    <property type="entry name" value="Ankyrin repeat"/>
    <property type="match status" value="3"/>
</dbReference>
<reference evidence="4 5" key="1">
    <citation type="submission" date="2024-04" db="EMBL/GenBank/DDBJ databases">
        <title>Tritrichomonas musculus Genome.</title>
        <authorList>
            <person name="Alves-Ferreira E."/>
            <person name="Grigg M."/>
            <person name="Lorenzi H."/>
            <person name="Galac M."/>
        </authorList>
    </citation>
    <scope>NUCLEOTIDE SEQUENCE [LARGE SCALE GENOMIC DNA]</scope>
    <source>
        <strain evidence="4 5">EAF2021</strain>
    </source>
</reference>
<dbReference type="EMBL" id="JAPFFF010000054">
    <property type="protein sequence ID" value="KAK8838680.1"/>
    <property type="molecule type" value="Genomic_DNA"/>
</dbReference>
<evidence type="ECO:0000256" key="2">
    <source>
        <dbReference type="ARBA" id="ARBA00023043"/>
    </source>
</evidence>
<dbReference type="Pfam" id="PF12796">
    <property type="entry name" value="Ank_2"/>
    <property type="match status" value="2"/>
</dbReference>
<name>A0ABR2GXM8_9EUKA</name>
<evidence type="ECO:0000256" key="3">
    <source>
        <dbReference type="PROSITE-ProRule" id="PRU00023"/>
    </source>
</evidence>
<dbReference type="PANTHER" id="PTHR24198">
    <property type="entry name" value="ANKYRIN REPEAT AND PROTEIN KINASE DOMAIN-CONTAINING PROTEIN"/>
    <property type="match status" value="1"/>
</dbReference>